<keyword evidence="1" id="KW-0175">Coiled coil</keyword>
<sequence>MNTDIADDISNTESITDKMAQPRLSTYDAGDHDMKLFQTPIPKAGVPVVFPQPPDDWQFNQLINEIADDIDNHDLEKMKTQCSGAGGIQFHVLEEIKTVRSLFRLLKNREFLNRENMVYLQILLKIAGRMDLVEKVIDYARSMGNTLYYYPATREPENGYKHVKMHVEGIDFSNSDTMYIQGLKLRLSMALCVPMQFIFIAGIEPSSSLLITFMIPDEYVDLMEKRLKNGDRFPELHSHHIDVIQIGDKAFNITGQVEAQVIVSEQHEKLTSVYQQLDTSRQNLGRSELEVVRLSEEIERIQTEDKRIRDEMENMRKQLEAKNLEATQIVNTFQQMLQKQEKDNAIAIDFQELNNRVQEFKESLLAVTETNNSKQSLENIVNKNTELITSWMGVSFIERERGLNSAVRQHFLAMKAMEAKLHKYQFLASI</sequence>
<name>A0A9D4DCI6_DREPO</name>
<gene>
    <name evidence="3" type="ORF">DPMN_180916</name>
</gene>
<dbReference type="PROSITE" id="PS50168">
    <property type="entry name" value="DED"/>
    <property type="match status" value="1"/>
</dbReference>
<proteinExistence type="predicted"/>
<feature type="domain" description="DED" evidence="2">
    <location>
        <begin position="58"/>
        <end position="138"/>
    </location>
</feature>
<dbReference type="InterPro" id="IPR001875">
    <property type="entry name" value="DED_dom"/>
</dbReference>
<dbReference type="Pfam" id="PF01335">
    <property type="entry name" value="DED"/>
    <property type="match status" value="1"/>
</dbReference>
<dbReference type="CDD" id="cd00045">
    <property type="entry name" value="DED"/>
    <property type="match status" value="1"/>
</dbReference>
<evidence type="ECO:0000313" key="3">
    <source>
        <dbReference type="EMBL" id="KAH3746508.1"/>
    </source>
</evidence>
<dbReference type="PANTHER" id="PTHR48169:SF1">
    <property type="entry name" value="ASTROCYTIC PHOSPHOPROTEIN PEA-15"/>
    <property type="match status" value="1"/>
</dbReference>
<dbReference type="Gene3D" id="1.10.533.10">
    <property type="entry name" value="Death Domain, Fas"/>
    <property type="match status" value="1"/>
</dbReference>
<feature type="coiled-coil region" evidence="1">
    <location>
        <begin position="284"/>
        <end position="370"/>
    </location>
</feature>
<dbReference type="Proteomes" id="UP000828390">
    <property type="component" value="Unassembled WGS sequence"/>
</dbReference>
<evidence type="ECO:0000256" key="1">
    <source>
        <dbReference type="SAM" id="Coils"/>
    </source>
</evidence>
<dbReference type="GO" id="GO:0042981">
    <property type="term" value="P:regulation of apoptotic process"/>
    <property type="evidence" value="ECO:0007669"/>
    <property type="project" value="InterPro"/>
</dbReference>
<keyword evidence="4" id="KW-1185">Reference proteome</keyword>
<organism evidence="3 4">
    <name type="scientific">Dreissena polymorpha</name>
    <name type="common">Zebra mussel</name>
    <name type="synonym">Mytilus polymorpha</name>
    <dbReference type="NCBI Taxonomy" id="45954"/>
    <lineage>
        <taxon>Eukaryota</taxon>
        <taxon>Metazoa</taxon>
        <taxon>Spiralia</taxon>
        <taxon>Lophotrochozoa</taxon>
        <taxon>Mollusca</taxon>
        <taxon>Bivalvia</taxon>
        <taxon>Autobranchia</taxon>
        <taxon>Heteroconchia</taxon>
        <taxon>Euheterodonta</taxon>
        <taxon>Imparidentia</taxon>
        <taxon>Neoheterodontei</taxon>
        <taxon>Myida</taxon>
        <taxon>Dreissenoidea</taxon>
        <taxon>Dreissenidae</taxon>
        <taxon>Dreissena</taxon>
    </lineage>
</organism>
<dbReference type="EMBL" id="JAIWYP010000010">
    <property type="protein sequence ID" value="KAH3746508.1"/>
    <property type="molecule type" value="Genomic_DNA"/>
</dbReference>
<accession>A0A9D4DCI6</accession>
<reference evidence="3" key="1">
    <citation type="journal article" date="2019" name="bioRxiv">
        <title>The Genome of the Zebra Mussel, Dreissena polymorpha: A Resource for Invasive Species Research.</title>
        <authorList>
            <person name="McCartney M.A."/>
            <person name="Auch B."/>
            <person name="Kono T."/>
            <person name="Mallez S."/>
            <person name="Zhang Y."/>
            <person name="Obille A."/>
            <person name="Becker A."/>
            <person name="Abrahante J.E."/>
            <person name="Garbe J."/>
            <person name="Badalamenti J.P."/>
            <person name="Herman A."/>
            <person name="Mangelson H."/>
            <person name="Liachko I."/>
            <person name="Sullivan S."/>
            <person name="Sone E.D."/>
            <person name="Koren S."/>
            <person name="Silverstein K.A.T."/>
            <person name="Beckman K.B."/>
            <person name="Gohl D.M."/>
        </authorList>
    </citation>
    <scope>NUCLEOTIDE SEQUENCE</scope>
    <source>
        <strain evidence="3">Duluth1</strain>
        <tissue evidence="3">Whole animal</tissue>
    </source>
</reference>
<comment type="caution">
    <text evidence="3">The sequence shown here is derived from an EMBL/GenBank/DDBJ whole genome shotgun (WGS) entry which is preliminary data.</text>
</comment>
<evidence type="ECO:0000313" key="4">
    <source>
        <dbReference type="Proteomes" id="UP000828390"/>
    </source>
</evidence>
<dbReference type="SUPFAM" id="SSF47986">
    <property type="entry name" value="DEATH domain"/>
    <property type="match status" value="1"/>
</dbReference>
<evidence type="ECO:0000259" key="2">
    <source>
        <dbReference type="PROSITE" id="PS50168"/>
    </source>
</evidence>
<reference evidence="3" key="2">
    <citation type="submission" date="2020-11" db="EMBL/GenBank/DDBJ databases">
        <authorList>
            <person name="McCartney M.A."/>
            <person name="Auch B."/>
            <person name="Kono T."/>
            <person name="Mallez S."/>
            <person name="Becker A."/>
            <person name="Gohl D.M."/>
            <person name="Silverstein K.A.T."/>
            <person name="Koren S."/>
            <person name="Bechman K.B."/>
            <person name="Herman A."/>
            <person name="Abrahante J.E."/>
            <person name="Garbe J."/>
        </authorList>
    </citation>
    <scope>NUCLEOTIDE SEQUENCE</scope>
    <source>
        <strain evidence="3">Duluth1</strain>
        <tissue evidence="3">Whole animal</tissue>
    </source>
</reference>
<dbReference type="AlphaFoldDB" id="A0A9D4DCI6"/>
<dbReference type="PANTHER" id="PTHR48169">
    <property type="entry name" value="DED DOMAIN-CONTAINING PROTEIN"/>
    <property type="match status" value="1"/>
</dbReference>
<dbReference type="OrthoDB" id="2963168at2759"/>
<dbReference type="InterPro" id="IPR011029">
    <property type="entry name" value="DEATH-like_dom_sf"/>
</dbReference>
<protein>
    <recommendedName>
        <fullName evidence="2">DED domain-containing protein</fullName>
    </recommendedName>
</protein>